<dbReference type="AlphaFoldDB" id="A0A5C6SIV8"/>
<evidence type="ECO:0000313" key="2">
    <source>
        <dbReference type="EMBL" id="TXB97927.1"/>
    </source>
</evidence>
<protein>
    <submittedName>
        <fullName evidence="2">Uncharacterized protein</fullName>
    </submittedName>
</protein>
<feature type="coiled-coil region" evidence="1">
    <location>
        <begin position="183"/>
        <end position="210"/>
    </location>
</feature>
<dbReference type="InterPro" id="IPR036770">
    <property type="entry name" value="Ankyrin_rpt-contain_sf"/>
</dbReference>
<proteinExistence type="predicted"/>
<name>A0A5C6SIV8_FUSOC</name>
<dbReference type="PANTHER" id="PTHR10039">
    <property type="entry name" value="AMELOGENIN"/>
    <property type="match status" value="1"/>
</dbReference>
<dbReference type="Gene3D" id="1.25.40.20">
    <property type="entry name" value="Ankyrin repeat-containing domain"/>
    <property type="match status" value="1"/>
</dbReference>
<dbReference type="Proteomes" id="UP000321331">
    <property type="component" value="Unassembled WGS sequence"/>
</dbReference>
<comment type="caution">
    <text evidence="2">The sequence shown here is derived from an EMBL/GenBank/DDBJ whole genome shotgun (WGS) entry which is preliminary data.</text>
</comment>
<dbReference type="Pfam" id="PF12796">
    <property type="entry name" value="Ank_2"/>
    <property type="match status" value="1"/>
</dbReference>
<dbReference type="InterPro" id="IPR002110">
    <property type="entry name" value="Ankyrin_rpt"/>
</dbReference>
<reference evidence="2 3" key="1">
    <citation type="submission" date="2019-07" db="EMBL/GenBank/DDBJ databases">
        <title>The First High-Quality Draft Genome Sequence of the Causal Agent of the Current Panama Disease Epidemic.</title>
        <authorList>
            <person name="Warmington R.J."/>
            <person name="Kay W."/>
            <person name="Jeffries A."/>
            <person name="Bebber D."/>
            <person name="Moore K."/>
            <person name="Studholme D.J."/>
        </authorList>
    </citation>
    <scope>NUCLEOTIDE SEQUENCE [LARGE SCALE GENOMIC DNA]</scope>
    <source>
        <strain evidence="2 3">TR4</strain>
    </source>
</reference>
<accession>A0A5C6SIV8</accession>
<evidence type="ECO:0000256" key="1">
    <source>
        <dbReference type="SAM" id="Coils"/>
    </source>
</evidence>
<organism evidence="2 3">
    <name type="scientific">Fusarium oxysporum f. sp. cubense</name>
    <dbReference type="NCBI Taxonomy" id="61366"/>
    <lineage>
        <taxon>Eukaryota</taxon>
        <taxon>Fungi</taxon>
        <taxon>Dikarya</taxon>
        <taxon>Ascomycota</taxon>
        <taxon>Pezizomycotina</taxon>
        <taxon>Sordariomycetes</taxon>
        <taxon>Hypocreomycetidae</taxon>
        <taxon>Hypocreales</taxon>
        <taxon>Nectriaceae</taxon>
        <taxon>Fusarium</taxon>
        <taxon>Fusarium oxysporum species complex</taxon>
    </lineage>
</organism>
<dbReference type="SMART" id="SM00248">
    <property type="entry name" value="ANK"/>
    <property type="match status" value="3"/>
</dbReference>
<dbReference type="PANTHER" id="PTHR10039:SF14">
    <property type="entry name" value="NACHT DOMAIN-CONTAINING PROTEIN"/>
    <property type="match status" value="1"/>
</dbReference>
<gene>
    <name evidence="2" type="ORF">FocTR4_00016904</name>
</gene>
<evidence type="ECO:0000313" key="3">
    <source>
        <dbReference type="Proteomes" id="UP000321331"/>
    </source>
</evidence>
<sequence>MKVNEYRKRKDGALDLERRRNLFRRELSDDQIKQMDGVNLMTLNDTIQPTQNILERRNDLCKLTRIQRFLHAIEHIEELVAMFLSADASGFVAFIWGPIKLALMITTTWTDAVRQLIDAYEEIAEALEGKKFFKWAWECFRREVKPIAENLKRKRSLLSDDKLQSHVVLKEVQDSCQYTKGHLNDLQTSLEDIRSTLASEQLRSKTLQAEEMKDYLASRLDVSKSRADLQFETRDPRVENSGNWILSNPIFNCWERGRTSDNKVLFLNGSPGSDETIMRFAHEKLSTMEATELADLKNMANDCLTSRRKATLVLDGLDEMSGRLEVLLSSYPQIRLDMIDAHQQDIDQFIKDKVADVHTRFPLKQQEEETLVSKISSPSQGIFLYARLVLEHLAAMDSIQDFEDELEDDTFPEDLDRVSLVGVTNCDLFPDIESEQVVGMVHETAARYLVRNGTINLVEEHINMALFCCRYLSSRPFTTGKSQSISADVHSGYFGLLDYAAAHYIVHIREIETSEVSTYSASRLEAVKAAVVGLAKANCKEISLQAEQSDKTTKDLNLAIEGNVLTVRALIVGYASSKRLESHNEAFHHTTSEAKAKAVFPAELETGEWNLYEACKGGNLDEVKKFHREGVDLNSTHLEAVSPLCAAVEAGHGHVCRYFIDNGVDPFRQVSNKMASRTAVASAIYREHLEILEFFLYSGSSLDDSLLAENIAYAIHSNRSAALNMLLTARQPK</sequence>
<dbReference type="EMBL" id="VMNF01000013">
    <property type="protein sequence ID" value="TXB97927.1"/>
    <property type="molecule type" value="Genomic_DNA"/>
</dbReference>
<keyword evidence="1" id="KW-0175">Coiled coil</keyword>
<dbReference type="SUPFAM" id="SSF48403">
    <property type="entry name" value="Ankyrin repeat"/>
    <property type="match status" value="1"/>
</dbReference>